<comment type="similarity">
    <text evidence="5">Belongs to the FlgI family.</text>
</comment>
<comment type="function">
    <text evidence="1 5">Assembles around the rod to form the L-ring and probably protects the motor/basal body from shearing forces during rotation.</text>
</comment>
<dbReference type="GO" id="GO:0009428">
    <property type="term" value="C:bacterial-type flagellum basal body, distal rod, P ring"/>
    <property type="evidence" value="ECO:0007669"/>
    <property type="project" value="InterPro"/>
</dbReference>
<evidence type="ECO:0000256" key="5">
    <source>
        <dbReference type="HAMAP-Rule" id="MF_00416"/>
    </source>
</evidence>
<evidence type="ECO:0000256" key="2">
    <source>
        <dbReference type="ARBA" id="ARBA00004117"/>
    </source>
</evidence>
<dbReference type="NCBIfam" id="NF003676">
    <property type="entry name" value="PRK05303.1"/>
    <property type="match status" value="1"/>
</dbReference>
<keyword evidence="3" id="KW-0732">Signal</keyword>
<comment type="subunit">
    <text evidence="5">The basal body constitutes a major portion of the flagellar organelle and consists of four rings (L,P,S, and M) mounted on a central rod.</text>
</comment>
<name>A0A2W5HBM8_9BACT</name>
<comment type="subcellular location">
    <subcellularLocation>
        <location evidence="2 5">Bacterial flagellum basal body</location>
    </subcellularLocation>
</comment>
<dbReference type="EMBL" id="QFOT01000066">
    <property type="protein sequence ID" value="PZP55506.1"/>
    <property type="molecule type" value="Genomic_DNA"/>
</dbReference>
<reference evidence="6 7" key="1">
    <citation type="submission" date="2017-08" db="EMBL/GenBank/DDBJ databases">
        <title>Infants hospitalized years apart are colonized by the same room-sourced microbial strains.</title>
        <authorList>
            <person name="Brooks B."/>
            <person name="Olm M.R."/>
            <person name="Firek B.A."/>
            <person name="Baker R."/>
            <person name="Thomas B.C."/>
            <person name="Morowitz M.J."/>
            <person name="Banfield J.F."/>
        </authorList>
    </citation>
    <scope>NUCLEOTIDE SEQUENCE [LARGE SCALE GENOMIC DNA]</scope>
    <source>
        <strain evidence="6">S2_006_000_R2_64</strain>
    </source>
</reference>
<evidence type="ECO:0000256" key="3">
    <source>
        <dbReference type="ARBA" id="ARBA00022729"/>
    </source>
</evidence>
<sequence>MKQVKRRKSNLDGLVFFWVGLFFLILTLFGNSMQAQAGTTRIKDIVNIEGVRDNVLIGYGLVVGLNGSGDKLANSPFTSQSLIAMLERLGVNVRGQNLNTGNVAAVMVTGTLPPFASQGSKVDVTVSTLGDAKSLQGGTLLVTPLKGADGEVYAVSQGPIAISGFAAGGEAQTVTQNTPTRGRIAGGGIVEREIDFDLNQLPEVRLSLRNPDFTTSRRIARAINGFTNAEIASAANDATVILKKPDGYPGGIVELITDIEQLPVEPDQVAKVVIDENSGTIVMGSDVRISTIAIAQGNLTIKVNETPQVSQPNPFSETGSTVVVPRSDIQVNQSKDAKLAVLENGVTLQDLVTGLNKLGVGPRDIITILQAIKAAGALQAEIETM</sequence>
<keyword evidence="6" id="KW-0282">Flagellum</keyword>
<evidence type="ECO:0000256" key="1">
    <source>
        <dbReference type="ARBA" id="ARBA00002591"/>
    </source>
</evidence>
<evidence type="ECO:0000256" key="4">
    <source>
        <dbReference type="ARBA" id="ARBA00023143"/>
    </source>
</evidence>
<dbReference type="Proteomes" id="UP000249739">
    <property type="component" value="Unassembled WGS sequence"/>
</dbReference>
<dbReference type="GO" id="GO:0030288">
    <property type="term" value="C:outer membrane-bounded periplasmic space"/>
    <property type="evidence" value="ECO:0007669"/>
    <property type="project" value="InterPro"/>
</dbReference>
<evidence type="ECO:0000313" key="7">
    <source>
        <dbReference type="Proteomes" id="UP000249739"/>
    </source>
</evidence>
<dbReference type="Pfam" id="PF02119">
    <property type="entry name" value="FlgI"/>
    <property type="match status" value="1"/>
</dbReference>
<organism evidence="6 7">
    <name type="scientific">Micavibrio aeruginosavorus</name>
    <dbReference type="NCBI Taxonomy" id="349221"/>
    <lineage>
        <taxon>Bacteria</taxon>
        <taxon>Pseudomonadati</taxon>
        <taxon>Bdellovibrionota</taxon>
        <taxon>Bdellovibrionia</taxon>
        <taxon>Bdellovibrionales</taxon>
        <taxon>Pseudobdellovibrionaceae</taxon>
        <taxon>Micavibrio</taxon>
    </lineage>
</organism>
<dbReference type="GO" id="GO:0005198">
    <property type="term" value="F:structural molecule activity"/>
    <property type="evidence" value="ECO:0007669"/>
    <property type="project" value="InterPro"/>
</dbReference>
<protein>
    <recommendedName>
        <fullName evidence="5">Flagellar P-ring protein</fullName>
    </recommendedName>
    <alternativeName>
        <fullName evidence="5">Basal body P-ring protein</fullName>
    </alternativeName>
</protein>
<gene>
    <name evidence="5 6" type="primary">flgI</name>
    <name evidence="6" type="ORF">DI586_06680</name>
</gene>
<comment type="caution">
    <text evidence="6">The sequence shown here is derived from an EMBL/GenBank/DDBJ whole genome shotgun (WGS) entry which is preliminary data.</text>
</comment>
<dbReference type="GO" id="GO:0071973">
    <property type="term" value="P:bacterial-type flagellum-dependent cell motility"/>
    <property type="evidence" value="ECO:0007669"/>
    <property type="project" value="InterPro"/>
</dbReference>
<dbReference type="InterPro" id="IPR001782">
    <property type="entry name" value="Flag_FlgI"/>
</dbReference>
<dbReference type="PRINTS" id="PR01010">
    <property type="entry name" value="FLGPRINGFLGI"/>
</dbReference>
<dbReference type="PANTHER" id="PTHR30381:SF0">
    <property type="entry name" value="FLAGELLAR P-RING PROTEIN"/>
    <property type="match status" value="1"/>
</dbReference>
<evidence type="ECO:0000313" key="6">
    <source>
        <dbReference type="EMBL" id="PZP55506.1"/>
    </source>
</evidence>
<dbReference type="HAMAP" id="MF_00416">
    <property type="entry name" value="FlgI"/>
    <property type="match status" value="1"/>
</dbReference>
<keyword evidence="6" id="KW-0969">Cilium</keyword>
<keyword evidence="4 5" id="KW-0975">Bacterial flagellum</keyword>
<proteinExistence type="inferred from homology"/>
<dbReference type="AlphaFoldDB" id="A0A2W5HBM8"/>
<dbReference type="PANTHER" id="PTHR30381">
    <property type="entry name" value="FLAGELLAR P-RING PERIPLASMIC PROTEIN FLGI"/>
    <property type="match status" value="1"/>
</dbReference>
<accession>A0A2W5HBM8</accession>
<keyword evidence="6" id="KW-0966">Cell projection</keyword>